<evidence type="ECO:0000256" key="3">
    <source>
        <dbReference type="ARBA" id="ARBA00023242"/>
    </source>
</evidence>
<dbReference type="InterPro" id="IPR019163">
    <property type="entry name" value="THO_Thoc5"/>
</dbReference>
<protein>
    <recommendedName>
        <fullName evidence="7">THO complex subunit 5</fullName>
    </recommendedName>
</protein>
<sequence>MPANHLITDPSLLTVLSAAHETRTQSLEILELLPQPGFPCGNTDAKRQAAVKELTARLAILRGLNRKAVMGVRATKQETTEARQEIDSLHLQLQNLYYEQRHLRGEIAGCEEFDHKYTKLPLIPVEEFIAAHPEHAEANKHELTLARIADEHAARQVLEQQKQELVKRKEALVKETNAKKEELGKLDGELEKWIGGQEGVRKIFEARERKMAGA</sequence>
<keyword evidence="4" id="KW-0175">Coiled coil</keyword>
<evidence type="ECO:0000256" key="2">
    <source>
        <dbReference type="ARBA" id="ARBA00008044"/>
    </source>
</evidence>
<feature type="coiled-coil region" evidence="4">
    <location>
        <begin position="148"/>
        <end position="182"/>
    </location>
</feature>
<keyword evidence="6" id="KW-1185">Reference proteome</keyword>
<dbReference type="PANTHER" id="PTHR13375:SF3">
    <property type="entry name" value="THO COMPLEX SUBUNIT 5 HOMOLOG"/>
    <property type="match status" value="1"/>
</dbReference>
<reference evidence="5 6" key="1">
    <citation type="journal article" date="2023" name="G3 (Bethesda)">
        <title>A chromosome-level genome assembly of Zasmidium syzygii isolated from banana leaves.</title>
        <authorList>
            <person name="van Westerhoven A.C."/>
            <person name="Mehrabi R."/>
            <person name="Talebi R."/>
            <person name="Steentjes M.B.F."/>
            <person name="Corcolon B."/>
            <person name="Chong P.A."/>
            <person name="Kema G.H.J."/>
            <person name="Seidl M.F."/>
        </authorList>
    </citation>
    <scope>NUCLEOTIDE SEQUENCE [LARGE SCALE GENOMIC DNA]</scope>
    <source>
        <strain evidence="5 6">P124</strain>
    </source>
</reference>
<gene>
    <name evidence="5" type="ORF">PRZ48_008489</name>
</gene>
<proteinExistence type="inferred from homology"/>
<comment type="subcellular location">
    <subcellularLocation>
        <location evidence="1">Nucleus</location>
    </subcellularLocation>
</comment>
<accession>A0ABR0EFM9</accession>
<evidence type="ECO:0000256" key="1">
    <source>
        <dbReference type="ARBA" id="ARBA00004123"/>
    </source>
</evidence>
<dbReference type="Pfam" id="PF09766">
    <property type="entry name" value="FmiP_Thoc5"/>
    <property type="match status" value="1"/>
</dbReference>
<comment type="similarity">
    <text evidence="2">Belongs to the THOC5 family.</text>
</comment>
<dbReference type="EMBL" id="JAXOVC010000006">
    <property type="protein sequence ID" value="KAK4500300.1"/>
    <property type="molecule type" value="Genomic_DNA"/>
</dbReference>
<organism evidence="5 6">
    <name type="scientific">Zasmidium cellare</name>
    <name type="common">Wine cellar mold</name>
    <name type="synonym">Racodium cellare</name>
    <dbReference type="NCBI Taxonomy" id="395010"/>
    <lineage>
        <taxon>Eukaryota</taxon>
        <taxon>Fungi</taxon>
        <taxon>Dikarya</taxon>
        <taxon>Ascomycota</taxon>
        <taxon>Pezizomycotina</taxon>
        <taxon>Dothideomycetes</taxon>
        <taxon>Dothideomycetidae</taxon>
        <taxon>Mycosphaerellales</taxon>
        <taxon>Mycosphaerellaceae</taxon>
        <taxon>Zasmidium</taxon>
    </lineage>
</organism>
<dbReference type="Proteomes" id="UP001305779">
    <property type="component" value="Unassembled WGS sequence"/>
</dbReference>
<evidence type="ECO:0000313" key="5">
    <source>
        <dbReference type="EMBL" id="KAK4500300.1"/>
    </source>
</evidence>
<comment type="caution">
    <text evidence="5">The sequence shown here is derived from an EMBL/GenBank/DDBJ whole genome shotgun (WGS) entry which is preliminary data.</text>
</comment>
<evidence type="ECO:0000256" key="4">
    <source>
        <dbReference type="SAM" id="Coils"/>
    </source>
</evidence>
<dbReference type="PANTHER" id="PTHR13375">
    <property type="entry name" value="FMS INTERACTING PROTEIN"/>
    <property type="match status" value="1"/>
</dbReference>
<evidence type="ECO:0008006" key="7">
    <source>
        <dbReference type="Google" id="ProtNLM"/>
    </source>
</evidence>
<evidence type="ECO:0000313" key="6">
    <source>
        <dbReference type="Proteomes" id="UP001305779"/>
    </source>
</evidence>
<keyword evidence="3" id="KW-0539">Nucleus</keyword>
<name>A0ABR0EFM9_ZASCE</name>